<name>A0A1L7XVZ2_9HELO</name>
<protein>
    <submittedName>
        <fullName evidence="1">Uncharacterized protein</fullName>
    </submittedName>
</protein>
<gene>
    <name evidence="1" type="ORF">PAC_19096</name>
</gene>
<evidence type="ECO:0000313" key="1">
    <source>
        <dbReference type="EMBL" id="CZR69196.1"/>
    </source>
</evidence>
<reference evidence="1 2" key="1">
    <citation type="submission" date="2016-03" db="EMBL/GenBank/DDBJ databases">
        <authorList>
            <person name="Ploux O."/>
        </authorList>
    </citation>
    <scope>NUCLEOTIDE SEQUENCE [LARGE SCALE GENOMIC DNA]</scope>
    <source>
        <strain evidence="1 2">UAMH 11012</strain>
    </source>
</reference>
<proteinExistence type="predicted"/>
<dbReference type="EMBL" id="FJOG01000066">
    <property type="protein sequence ID" value="CZR69196.1"/>
    <property type="molecule type" value="Genomic_DNA"/>
</dbReference>
<sequence>MGGDVTQLRWFSYSRDIMFFNTNAWEEDDDKVLPPNTFPFIESISLKIQNLTIGAGLWTEWQFEEDFGDDVTFCTSFPALKSVQVIMESDELDAWGGGGASYQLVVTWNTKWVLVLCVYSFSFPLPLKSTIKSIPSDTSLGFMEPAMENYGIADVNAVIEYIERKFEWWREWRATVAEPRVGVVKVLEFSHGSIPGLLYDAFESKAWASLILHKRHIEVLSMQRHSSGLESMK</sequence>
<accession>A0A1L7XVZ2</accession>
<dbReference type="Proteomes" id="UP000184330">
    <property type="component" value="Unassembled WGS sequence"/>
</dbReference>
<evidence type="ECO:0000313" key="2">
    <source>
        <dbReference type="Proteomes" id="UP000184330"/>
    </source>
</evidence>
<keyword evidence="2" id="KW-1185">Reference proteome</keyword>
<organism evidence="1 2">
    <name type="scientific">Phialocephala subalpina</name>
    <dbReference type="NCBI Taxonomy" id="576137"/>
    <lineage>
        <taxon>Eukaryota</taxon>
        <taxon>Fungi</taxon>
        <taxon>Dikarya</taxon>
        <taxon>Ascomycota</taxon>
        <taxon>Pezizomycotina</taxon>
        <taxon>Leotiomycetes</taxon>
        <taxon>Helotiales</taxon>
        <taxon>Mollisiaceae</taxon>
        <taxon>Phialocephala</taxon>
        <taxon>Phialocephala fortinii species complex</taxon>
    </lineage>
</organism>
<dbReference type="AlphaFoldDB" id="A0A1L7XVZ2"/>